<gene>
    <name evidence="1" type="ORF">AOE01nite_33640</name>
</gene>
<keyword evidence="2" id="KW-1185">Reference proteome</keyword>
<organism evidence="1 2">
    <name type="scientific">Acetobacter oeni</name>
    <dbReference type="NCBI Taxonomy" id="304077"/>
    <lineage>
        <taxon>Bacteria</taxon>
        <taxon>Pseudomonadati</taxon>
        <taxon>Pseudomonadota</taxon>
        <taxon>Alphaproteobacteria</taxon>
        <taxon>Acetobacterales</taxon>
        <taxon>Acetobacteraceae</taxon>
        <taxon>Acetobacter</taxon>
    </lineage>
</organism>
<reference evidence="1 2" key="1">
    <citation type="submission" date="2019-07" db="EMBL/GenBank/DDBJ databases">
        <title>Whole genome shotgun sequence of Acetobacter oeni NBRC 105207.</title>
        <authorList>
            <person name="Hosoyama A."/>
            <person name="Uohara A."/>
            <person name="Ohji S."/>
            <person name="Ichikawa N."/>
        </authorList>
    </citation>
    <scope>NUCLEOTIDE SEQUENCE [LARGE SCALE GENOMIC DNA]</scope>
    <source>
        <strain evidence="1 2">NBRC 105207</strain>
    </source>
</reference>
<dbReference type="RefSeq" id="WP_146892668.1">
    <property type="nucleotide sequence ID" value="NZ_BJYG01000074.1"/>
</dbReference>
<comment type="caution">
    <text evidence="1">The sequence shown here is derived from an EMBL/GenBank/DDBJ whole genome shotgun (WGS) entry which is preliminary data.</text>
</comment>
<protein>
    <submittedName>
        <fullName evidence="1">Uncharacterized protein</fullName>
    </submittedName>
</protein>
<proteinExistence type="predicted"/>
<dbReference type="EMBL" id="BJYG01000074">
    <property type="protein sequence ID" value="GEN65140.1"/>
    <property type="molecule type" value="Genomic_DNA"/>
</dbReference>
<dbReference type="AlphaFoldDB" id="A0A511XQ94"/>
<evidence type="ECO:0000313" key="1">
    <source>
        <dbReference type="EMBL" id="GEN65140.1"/>
    </source>
</evidence>
<accession>A0A511XQ94</accession>
<name>A0A511XQ94_9PROT</name>
<sequence length="81" mass="9087">MNGVDETKEDLSPASSSEIAEALIHGLRYDGRRRVHDADELMARVVAERLVEHLERSGFVLCRRPAAPQPDATPHRHPHGR</sequence>
<evidence type="ECO:0000313" key="2">
    <source>
        <dbReference type="Proteomes" id="UP000321746"/>
    </source>
</evidence>
<dbReference type="OrthoDB" id="7274058at2"/>
<dbReference type="Proteomes" id="UP000321746">
    <property type="component" value="Unassembled WGS sequence"/>
</dbReference>